<feature type="signal peptide" evidence="1">
    <location>
        <begin position="1"/>
        <end position="20"/>
    </location>
</feature>
<sequence length="891" mass="91828">MTIDSLSRKLATLASTNAAAALTMATTANQRIASIPLFSGLPNTSFDSSITAIVTGGNAAAGVGGASYVCDDLATSALAADNPALCKMSADGRYWRLAPVNGAIAAEQCGAVPNDTTMGTANVAALRAALSYVSQVCNGGVVQCGPGLFTLDAAALGSDGLAIPSSVVIRGQRGSTVWAPSSTPADHMVTITGANDVAIEDIELRGTVLFANTSRAALRRVKVVGRLSGTVQFAETGIAVASYFGGSGQTYQDATGSIDGGDFGHTMAGSVMTTTMSGGTLGVTQQARYVVSDFIPLNAAMRYVVEFLPGFLGGAGAAAPMITLYDSAKAPLPSGQSNTPTNLFIGNNESQNGTISAAIMNAAYMKIAVGSFRNYTTAIGLAATFDLSKIVIYSASNDLATQGLTASPGDAAQIQLSSCTDMIIDDCDFRMVNRSCVKLISCTSCSITRSRVRYSYQGFTDDGGKGNRITDNDIDLRLATSGGDLIGNKLLRLRGLGGTGSNGGDYSRNRIQGASWGIELLPNNPAYRNTASHNVIDAEFAGMSLTTGDWVVANNRISLCSQGLFGIELPGADSVNAISATATGNVIQWRDFSGYLGFGISATCVGKVAVQGGFIRAPVVIQNAGTNVTGEMVIDGTVGEFGSTALLGRDSAISARFAALRPYVLCYPYGTSASGTVIDFKPSGNANPLSLRIDHLVPAAASITQISNCSNVSLTMPDIRPAGYVTSQYIRIDWPTNAPANVTLKDCNFINPPADMGRSQWCSLGSIVPQTGSKVVMQGNVWGLQKVPAPTGTYNRSILSGDPLLSGYISSAAIGTIAAGGSWTTTLTAFGACTTDRGYDVQPGTPGALAGLIVQCWGSSDDNVTVQITNPAGTARTVGTLSLWVNGLRPT</sequence>
<gene>
    <name evidence="2" type="ORF">PQ457_15240</name>
</gene>
<evidence type="ECO:0000313" key="3">
    <source>
        <dbReference type="Proteomes" id="UP001218231"/>
    </source>
</evidence>
<dbReference type="SUPFAM" id="SSF51126">
    <property type="entry name" value="Pectin lyase-like"/>
    <property type="match status" value="1"/>
</dbReference>
<dbReference type="EMBL" id="CP117417">
    <property type="protein sequence ID" value="WCT77251.1"/>
    <property type="molecule type" value="Genomic_DNA"/>
</dbReference>
<protein>
    <submittedName>
        <fullName evidence="2">Right-handed parallel beta-helix repeat-containing protein</fullName>
    </submittedName>
</protein>
<feature type="chain" id="PRO_5045151048" evidence="1">
    <location>
        <begin position="21"/>
        <end position="891"/>
    </location>
</feature>
<dbReference type="RefSeq" id="WP_273617632.1">
    <property type="nucleotide sequence ID" value="NZ_CP117417.1"/>
</dbReference>
<dbReference type="Proteomes" id="UP001218231">
    <property type="component" value="Chromosome"/>
</dbReference>
<evidence type="ECO:0000313" key="2">
    <source>
        <dbReference type="EMBL" id="WCT77251.1"/>
    </source>
</evidence>
<keyword evidence="1" id="KW-0732">Signal</keyword>
<accession>A0ABY7TVJ5</accession>
<name>A0ABY7TVJ5_9SPHN</name>
<proteinExistence type="predicted"/>
<reference evidence="2 3" key="1">
    <citation type="submission" date="2023-02" db="EMBL/GenBank/DDBJ databases">
        <title>Genome sequence of Novosphingobium humi KACC 19094.</title>
        <authorList>
            <person name="Kim S."/>
            <person name="Heo J."/>
            <person name="Kwon S.-W."/>
        </authorList>
    </citation>
    <scope>NUCLEOTIDE SEQUENCE [LARGE SCALE GENOMIC DNA]</scope>
    <source>
        <strain evidence="2 3">KACC 19094</strain>
    </source>
</reference>
<keyword evidence="3" id="KW-1185">Reference proteome</keyword>
<dbReference type="InterPro" id="IPR011050">
    <property type="entry name" value="Pectin_lyase_fold/virulence"/>
</dbReference>
<organism evidence="2 3">
    <name type="scientific">Novosphingobium humi</name>
    <dbReference type="NCBI Taxonomy" id="2282397"/>
    <lineage>
        <taxon>Bacteria</taxon>
        <taxon>Pseudomonadati</taxon>
        <taxon>Pseudomonadota</taxon>
        <taxon>Alphaproteobacteria</taxon>
        <taxon>Sphingomonadales</taxon>
        <taxon>Sphingomonadaceae</taxon>
        <taxon>Novosphingobium</taxon>
    </lineage>
</organism>
<evidence type="ECO:0000256" key="1">
    <source>
        <dbReference type="SAM" id="SignalP"/>
    </source>
</evidence>